<dbReference type="EMBL" id="GBRH01195923">
    <property type="protein sequence ID" value="JAE01973.1"/>
    <property type="molecule type" value="Transcribed_RNA"/>
</dbReference>
<organism evidence="1">
    <name type="scientific">Arundo donax</name>
    <name type="common">Giant reed</name>
    <name type="synonym">Donax arundinaceus</name>
    <dbReference type="NCBI Taxonomy" id="35708"/>
    <lineage>
        <taxon>Eukaryota</taxon>
        <taxon>Viridiplantae</taxon>
        <taxon>Streptophyta</taxon>
        <taxon>Embryophyta</taxon>
        <taxon>Tracheophyta</taxon>
        <taxon>Spermatophyta</taxon>
        <taxon>Magnoliopsida</taxon>
        <taxon>Liliopsida</taxon>
        <taxon>Poales</taxon>
        <taxon>Poaceae</taxon>
        <taxon>PACMAD clade</taxon>
        <taxon>Arundinoideae</taxon>
        <taxon>Arundineae</taxon>
        <taxon>Arundo</taxon>
    </lineage>
</organism>
<name>A0A0A9F106_ARUDO</name>
<reference evidence="1" key="1">
    <citation type="submission" date="2014-09" db="EMBL/GenBank/DDBJ databases">
        <authorList>
            <person name="Magalhaes I.L.F."/>
            <person name="Oliveira U."/>
            <person name="Santos F.R."/>
            <person name="Vidigal T.H.D.A."/>
            <person name="Brescovit A.D."/>
            <person name="Santos A.J."/>
        </authorList>
    </citation>
    <scope>NUCLEOTIDE SEQUENCE</scope>
    <source>
        <tissue evidence="1">Shoot tissue taken approximately 20 cm above the soil surface</tissue>
    </source>
</reference>
<protein>
    <submittedName>
        <fullName evidence="1">Uncharacterized protein</fullName>
    </submittedName>
</protein>
<dbReference type="AlphaFoldDB" id="A0A0A9F106"/>
<reference evidence="1" key="2">
    <citation type="journal article" date="2015" name="Data Brief">
        <title>Shoot transcriptome of the giant reed, Arundo donax.</title>
        <authorList>
            <person name="Barrero R.A."/>
            <person name="Guerrero F.D."/>
            <person name="Moolhuijzen P."/>
            <person name="Goolsby J.A."/>
            <person name="Tidwell J."/>
            <person name="Bellgard S.E."/>
            <person name="Bellgard M.I."/>
        </authorList>
    </citation>
    <scope>NUCLEOTIDE SEQUENCE</scope>
    <source>
        <tissue evidence="1">Shoot tissue taken approximately 20 cm above the soil surface</tissue>
    </source>
</reference>
<accession>A0A0A9F106</accession>
<proteinExistence type="predicted"/>
<sequence length="45" mass="5156">MGLFTSITIVLGFKNVNKQKHETQQNIVCIPLFSNHQLTFSEDPH</sequence>
<evidence type="ECO:0000313" key="1">
    <source>
        <dbReference type="EMBL" id="JAE01973.1"/>
    </source>
</evidence>